<dbReference type="RefSeq" id="XP_031000501.1">
    <property type="nucleotide sequence ID" value="XM_031134279.1"/>
</dbReference>
<gene>
    <name evidence="2" type="ORF">E0L32_011539</name>
</gene>
<dbReference type="GeneID" id="41978986"/>
<reference evidence="2 3" key="1">
    <citation type="submission" date="2019-06" db="EMBL/GenBank/DDBJ databases">
        <title>Draft genome sequence of the filamentous fungus Phialemoniopsis curvata isolated from diesel fuel.</title>
        <authorList>
            <person name="Varaljay V.A."/>
            <person name="Lyon W.J."/>
            <person name="Crouch A.L."/>
            <person name="Drake C.E."/>
            <person name="Hollomon J.M."/>
            <person name="Nadeau L.J."/>
            <person name="Nunn H.S."/>
            <person name="Stevenson B.S."/>
            <person name="Bojanowski C.L."/>
            <person name="Crookes-Goodson W.J."/>
        </authorList>
    </citation>
    <scope>NUCLEOTIDE SEQUENCE [LARGE SCALE GENOMIC DNA]</scope>
    <source>
        <strain evidence="2 3">D216</strain>
    </source>
</reference>
<name>A0A507BPU5_9PEZI</name>
<evidence type="ECO:0000256" key="1">
    <source>
        <dbReference type="SAM" id="MobiDB-lite"/>
    </source>
</evidence>
<dbReference type="Proteomes" id="UP000319257">
    <property type="component" value="Unassembled WGS sequence"/>
</dbReference>
<feature type="region of interest" description="Disordered" evidence="1">
    <location>
        <begin position="1"/>
        <end position="84"/>
    </location>
</feature>
<dbReference type="InParanoid" id="A0A507BPU5"/>
<sequence>MAKEEPDTRRMMKERERFVNATALGTPLGTKRRFGLGLRMLRPLPSQGRKTRMGDENDLETTGTAAEKPGNDTSTDGTGGSRPARKALAQFGSIMLELRICRVLGGQETFKTDARTRYGTLAWSGVVGPDLREDIKHMLTQENIRYGW</sequence>
<comment type="caution">
    <text evidence="2">The sequence shown here is derived from an EMBL/GenBank/DDBJ whole genome shotgun (WGS) entry which is preliminary data.</text>
</comment>
<protein>
    <submittedName>
        <fullName evidence="2">Uncharacterized protein</fullName>
    </submittedName>
</protein>
<dbReference type="AlphaFoldDB" id="A0A507BPU5"/>
<accession>A0A507BPU5</accession>
<proteinExistence type="predicted"/>
<dbReference type="EMBL" id="SKBQ01000109">
    <property type="protein sequence ID" value="TPX18790.1"/>
    <property type="molecule type" value="Genomic_DNA"/>
</dbReference>
<feature type="compositionally biased region" description="Basic and acidic residues" evidence="1">
    <location>
        <begin position="1"/>
        <end position="18"/>
    </location>
</feature>
<evidence type="ECO:0000313" key="2">
    <source>
        <dbReference type="EMBL" id="TPX18790.1"/>
    </source>
</evidence>
<evidence type="ECO:0000313" key="3">
    <source>
        <dbReference type="Proteomes" id="UP000319257"/>
    </source>
</evidence>
<organism evidence="2 3">
    <name type="scientific">Thyridium curvatum</name>
    <dbReference type="NCBI Taxonomy" id="1093900"/>
    <lineage>
        <taxon>Eukaryota</taxon>
        <taxon>Fungi</taxon>
        <taxon>Dikarya</taxon>
        <taxon>Ascomycota</taxon>
        <taxon>Pezizomycotina</taxon>
        <taxon>Sordariomycetes</taxon>
        <taxon>Sordariomycetidae</taxon>
        <taxon>Thyridiales</taxon>
        <taxon>Thyridiaceae</taxon>
        <taxon>Thyridium</taxon>
    </lineage>
</organism>
<keyword evidence="3" id="KW-1185">Reference proteome</keyword>